<gene>
    <name evidence="1" type="ORF">L2A60_18135</name>
</gene>
<organism evidence="1 2">
    <name type="scientific">Acidiphilium iwatense</name>
    <dbReference type="NCBI Taxonomy" id="768198"/>
    <lineage>
        <taxon>Bacteria</taxon>
        <taxon>Pseudomonadati</taxon>
        <taxon>Pseudomonadota</taxon>
        <taxon>Alphaproteobacteria</taxon>
        <taxon>Acetobacterales</taxon>
        <taxon>Acidocellaceae</taxon>
        <taxon>Acidiphilium</taxon>
    </lineage>
</organism>
<keyword evidence="2" id="KW-1185">Reference proteome</keyword>
<evidence type="ECO:0000313" key="2">
    <source>
        <dbReference type="Proteomes" id="UP001521209"/>
    </source>
</evidence>
<sequence>MDLHPQSTAAFLIDAYKGALIRMKADRSVAAIHAMTAVERSMCNPAAKPLLVIMKRRLQST</sequence>
<dbReference type="Proteomes" id="UP001521209">
    <property type="component" value="Unassembled WGS sequence"/>
</dbReference>
<comment type="caution">
    <text evidence="1">The sequence shown here is derived from an EMBL/GenBank/DDBJ whole genome shotgun (WGS) entry which is preliminary data.</text>
</comment>
<proteinExistence type="predicted"/>
<protein>
    <submittedName>
        <fullName evidence="1">Uncharacterized protein</fullName>
    </submittedName>
</protein>
<reference evidence="1 2" key="1">
    <citation type="submission" date="2022-01" db="EMBL/GenBank/DDBJ databases">
        <authorList>
            <person name="Won M."/>
            <person name="Kim S.-J."/>
            <person name="Kwon S.-W."/>
        </authorList>
    </citation>
    <scope>NUCLEOTIDE SEQUENCE [LARGE SCALE GENOMIC DNA]</scope>
    <source>
        <strain evidence="1 2">KCTC 23505</strain>
    </source>
</reference>
<dbReference type="RefSeq" id="WP_235705880.1">
    <property type="nucleotide sequence ID" value="NZ_JAKGBZ010000062.1"/>
</dbReference>
<dbReference type="EMBL" id="JAKGBZ010000062">
    <property type="protein sequence ID" value="MCF3948585.1"/>
    <property type="molecule type" value="Genomic_DNA"/>
</dbReference>
<evidence type="ECO:0000313" key="1">
    <source>
        <dbReference type="EMBL" id="MCF3948585.1"/>
    </source>
</evidence>
<accession>A0ABS9E0P3</accession>
<name>A0ABS9E0P3_9PROT</name>